<dbReference type="EC" id="1.1.1.100" evidence="2"/>
<dbReference type="GO" id="GO:0004316">
    <property type="term" value="F:3-oxoacyl-[acyl-carrier-protein] reductase (NADPH) activity"/>
    <property type="evidence" value="ECO:0007669"/>
    <property type="project" value="UniProtKB-EC"/>
</dbReference>
<dbReference type="PRINTS" id="PR00080">
    <property type="entry name" value="SDRFAMILY"/>
</dbReference>
<dbReference type="Proteomes" id="UP001164081">
    <property type="component" value="Chromosome"/>
</dbReference>
<protein>
    <submittedName>
        <fullName evidence="2">3-oxoacyl-ACP reductase</fullName>
        <ecNumber evidence="2">1.1.1.100</ecNumber>
    </submittedName>
</protein>
<evidence type="ECO:0000256" key="1">
    <source>
        <dbReference type="ARBA" id="ARBA00006484"/>
    </source>
</evidence>
<dbReference type="PRINTS" id="PR00081">
    <property type="entry name" value="GDHRDH"/>
</dbReference>
<sequence>MEIQEQVVLVTGGARGLGLAISQALLKQGARVVVNYLNSHNAAQDLQQQFPNQVLIYQADITQADQVLAMFKAAKHHFGNGITSVVNNALIKFEFNGEARPHIENLNWDDMQQQFEGAVKAAINTLQAGLEDMKAAQFGRVVNIGTNLVQNPVVPYHDYTAAKAALLAFTRTSAHELGQYGININMLSGGLLQTTDASKATPDAVFDLIAASTPLRRTTTPQEFADAVLLFLSPWSRAITGQNLMVDGGLVKKPNFSRSR</sequence>
<dbReference type="SUPFAM" id="SSF51735">
    <property type="entry name" value="NAD(P)-binding Rossmann-fold domains"/>
    <property type="match status" value="1"/>
</dbReference>
<organism evidence="2 3">
    <name type="scientific">Acinetobacter ursingii</name>
    <dbReference type="NCBI Taxonomy" id="108980"/>
    <lineage>
        <taxon>Bacteria</taxon>
        <taxon>Pseudomonadati</taxon>
        <taxon>Pseudomonadota</taxon>
        <taxon>Gammaproteobacteria</taxon>
        <taxon>Moraxellales</taxon>
        <taxon>Moraxellaceae</taxon>
        <taxon>Acinetobacter</taxon>
    </lineage>
</organism>
<dbReference type="InterPro" id="IPR036291">
    <property type="entry name" value="NAD(P)-bd_dom_sf"/>
</dbReference>
<dbReference type="Gene3D" id="3.40.50.720">
    <property type="entry name" value="NAD(P)-binding Rossmann-like Domain"/>
    <property type="match status" value="1"/>
</dbReference>
<dbReference type="PANTHER" id="PTHR42879">
    <property type="entry name" value="3-OXOACYL-(ACYL-CARRIER-PROTEIN) REDUCTASE"/>
    <property type="match status" value="1"/>
</dbReference>
<comment type="similarity">
    <text evidence="1">Belongs to the short-chain dehydrogenases/reductases (SDR) family.</text>
</comment>
<keyword evidence="2" id="KW-0560">Oxidoreductase</keyword>
<dbReference type="AlphaFoldDB" id="A0AA46NXD6"/>
<reference evidence="2" key="1">
    <citation type="journal article" date="2022" name="J Glob Antimicrob Resist">
        <title>Comparative analysis of IMP-4- and OXA-58-containing plasmids of three carbapenemase-producing Acinetobacter ursingii strains in the Netherlands.</title>
        <authorList>
            <person name="Hendrickx A.P.A."/>
            <person name="Schade R.P."/>
            <person name="Landman F."/>
            <person name="Bosch T."/>
            <person name="Schouls L.M."/>
            <person name="van Dijk K."/>
        </authorList>
    </citation>
    <scope>NUCLEOTIDE SEQUENCE</scope>
    <source>
        <strain evidence="2">RIVM_C010761</strain>
    </source>
</reference>
<dbReference type="PANTHER" id="PTHR42879:SF2">
    <property type="entry name" value="3-OXOACYL-[ACYL-CARRIER-PROTEIN] REDUCTASE FABG"/>
    <property type="match status" value="1"/>
</dbReference>
<accession>A0AA46NXD6</accession>
<dbReference type="EMBL" id="CP089044">
    <property type="protein sequence ID" value="UYF74644.1"/>
    <property type="molecule type" value="Genomic_DNA"/>
</dbReference>
<dbReference type="InterPro" id="IPR050259">
    <property type="entry name" value="SDR"/>
</dbReference>
<dbReference type="NCBIfam" id="NF006393">
    <property type="entry name" value="PRK08642.1"/>
    <property type="match status" value="1"/>
</dbReference>
<evidence type="ECO:0000313" key="3">
    <source>
        <dbReference type="Proteomes" id="UP001164081"/>
    </source>
</evidence>
<gene>
    <name evidence="2" type="ORF">LSO58_12460</name>
</gene>
<dbReference type="RefSeq" id="WP_104794697.1">
    <property type="nucleotide sequence ID" value="NZ_BKHN01000004.1"/>
</dbReference>
<proteinExistence type="inferred from homology"/>
<dbReference type="Pfam" id="PF13561">
    <property type="entry name" value="adh_short_C2"/>
    <property type="match status" value="1"/>
</dbReference>
<name>A0AA46NXD6_9GAMM</name>
<dbReference type="InterPro" id="IPR002347">
    <property type="entry name" value="SDR_fam"/>
</dbReference>
<evidence type="ECO:0000313" key="2">
    <source>
        <dbReference type="EMBL" id="UYF74644.1"/>
    </source>
</evidence>